<accession>A0A2S2FCQ1</accession>
<dbReference type="GO" id="GO:0016874">
    <property type="term" value="F:ligase activity"/>
    <property type="evidence" value="ECO:0007669"/>
    <property type="project" value="UniProtKB-KW"/>
</dbReference>
<dbReference type="OrthoDB" id="5540889at2"/>
<dbReference type="Pfam" id="PF13563">
    <property type="entry name" value="2_5_RNA_ligase2"/>
    <property type="match status" value="1"/>
</dbReference>
<dbReference type="STRING" id="1871111.GCA_001704615_00277"/>
<dbReference type="SUPFAM" id="SSF55144">
    <property type="entry name" value="LigT-like"/>
    <property type="match status" value="1"/>
</dbReference>
<proteinExistence type="predicted"/>
<evidence type="ECO:0000313" key="1">
    <source>
        <dbReference type="EMBL" id="AWL28734.1"/>
    </source>
</evidence>
<dbReference type="EMBL" id="CP029397">
    <property type="protein sequence ID" value="AWL28734.1"/>
    <property type="molecule type" value="Genomic_DNA"/>
</dbReference>
<evidence type="ECO:0000313" key="2">
    <source>
        <dbReference type="Proteomes" id="UP000245977"/>
    </source>
</evidence>
<keyword evidence="1" id="KW-0436">Ligase</keyword>
<reference evidence="1" key="1">
    <citation type="submission" date="2019-08" db="EMBL/GenBank/DDBJ databases">
        <title>The complete genome of Acinetobacter defluvii strain WCHAD010030.</title>
        <authorList>
            <person name="Hu Y."/>
            <person name="Qin J."/>
            <person name="Feng Y."/>
            <person name="Zong Z."/>
        </authorList>
    </citation>
    <scope>NUCLEOTIDE SEQUENCE</scope>
    <source>
        <strain evidence="1">WCHA30</strain>
    </source>
</reference>
<dbReference type="Proteomes" id="UP000245977">
    <property type="component" value="Chromosome"/>
</dbReference>
<dbReference type="InterPro" id="IPR009097">
    <property type="entry name" value="Cyclic_Pdiesterase"/>
</dbReference>
<dbReference type="KEGG" id="adv:DJ533_09220"/>
<sequence length="209" mass="24227">MLLQPLSDVVPTLSHDYAEWHQGRENYALWYIEITEPALLKYLNRLRAHFSAFLFQPNTRQFHITLFICGFLTHNNPILNDDFSTIQLEQQIQEILQQAFKSFKVSTGNIQSFESALFVEIVDLENSLSNIRTLLAKNHCEIAALPYLPHITLGLYNQAYSATQIFQTIENISQQHFEINIQHLTLGYYKAKIIQGQLFAHQHIHLSSL</sequence>
<gene>
    <name evidence="1" type="ORF">DJ533_09220</name>
</gene>
<keyword evidence="2" id="KW-1185">Reference proteome</keyword>
<dbReference type="Gene3D" id="3.90.1140.10">
    <property type="entry name" value="Cyclic phosphodiesterase"/>
    <property type="match status" value="1"/>
</dbReference>
<name>A0A2S2FCQ1_9GAMM</name>
<protein>
    <submittedName>
        <fullName evidence="1">2'-5' RNA ligase family protein</fullName>
    </submittedName>
</protein>
<organism evidence="1 2">
    <name type="scientific">Acinetobacter defluvii</name>
    <dbReference type="NCBI Taxonomy" id="1871111"/>
    <lineage>
        <taxon>Bacteria</taxon>
        <taxon>Pseudomonadati</taxon>
        <taxon>Pseudomonadota</taxon>
        <taxon>Gammaproteobacteria</taxon>
        <taxon>Moraxellales</taxon>
        <taxon>Moraxellaceae</taxon>
        <taxon>Acinetobacter</taxon>
    </lineage>
</organism>
<dbReference type="AlphaFoldDB" id="A0A2S2FCQ1"/>
<dbReference type="RefSeq" id="WP_065992314.1">
    <property type="nucleotide sequence ID" value="NZ_CP029397.2"/>
</dbReference>